<dbReference type="STRING" id="488535.SAMN04487963_0534"/>
<dbReference type="SUPFAM" id="SSF51215">
    <property type="entry name" value="Regulatory protein AraC"/>
    <property type="match status" value="1"/>
</dbReference>
<dbReference type="Pfam" id="PF12833">
    <property type="entry name" value="HTH_18"/>
    <property type="match status" value="1"/>
</dbReference>
<dbReference type="AlphaFoldDB" id="A0A1I4LKV0"/>
<accession>A0A1I4LKV0</accession>
<evidence type="ECO:0000313" key="6">
    <source>
        <dbReference type="Proteomes" id="UP000198519"/>
    </source>
</evidence>
<keyword evidence="6" id="KW-1185">Reference proteome</keyword>
<keyword evidence="3" id="KW-0804">Transcription</keyword>
<proteinExistence type="predicted"/>
<dbReference type="InterPro" id="IPR018060">
    <property type="entry name" value="HTH_AraC"/>
</dbReference>
<name>A0A1I4LKV0_9GAMM</name>
<keyword evidence="1" id="KW-0805">Transcription regulation</keyword>
<dbReference type="GO" id="GO:0043565">
    <property type="term" value="F:sequence-specific DNA binding"/>
    <property type="evidence" value="ECO:0007669"/>
    <property type="project" value="InterPro"/>
</dbReference>
<dbReference type="SUPFAM" id="SSF46689">
    <property type="entry name" value="Homeodomain-like"/>
    <property type="match status" value="1"/>
</dbReference>
<dbReference type="PANTHER" id="PTHR43280:SF31">
    <property type="entry name" value="TRANSCRIPTIONAL REGULATORY PROTEIN"/>
    <property type="match status" value="1"/>
</dbReference>
<gene>
    <name evidence="5" type="ORF">SAMN04487963_0534</name>
</gene>
<dbReference type="InterPro" id="IPR009057">
    <property type="entry name" value="Homeodomain-like_sf"/>
</dbReference>
<dbReference type="EMBL" id="FOUE01000001">
    <property type="protein sequence ID" value="SFL91664.1"/>
    <property type="molecule type" value="Genomic_DNA"/>
</dbReference>
<evidence type="ECO:0000256" key="2">
    <source>
        <dbReference type="ARBA" id="ARBA00023125"/>
    </source>
</evidence>
<evidence type="ECO:0000313" key="5">
    <source>
        <dbReference type="EMBL" id="SFL91664.1"/>
    </source>
</evidence>
<dbReference type="InterPro" id="IPR035418">
    <property type="entry name" value="AraC-bd_2"/>
</dbReference>
<dbReference type="RefSeq" id="WP_092020335.1">
    <property type="nucleotide sequence ID" value="NZ_FOUE01000001.1"/>
</dbReference>
<dbReference type="InterPro" id="IPR037923">
    <property type="entry name" value="HTH-like"/>
</dbReference>
<keyword evidence="2 5" id="KW-0238">DNA-binding</keyword>
<feature type="domain" description="HTH araC/xylS-type" evidence="4">
    <location>
        <begin position="208"/>
        <end position="309"/>
    </location>
</feature>
<dbReference type="PROSITE" id="PS01124">
    <property type="entry name" value="HTH_ARAC_FAMILY_2"/>
    <property type="match status" value="1"/>
</dbReference>
<dbReference type="Pfam" id="PF14525">
    <property type="entry name" value="AraC_binding_2"/>
    <property type="match status" value="1"/>
</dbReference>
<sequence>MIKTTSVSTIDQRVETWNQSIATAVGGLCTQVRNRELFDGQIRRFCSYGMEFTKLRASGLTLQRQRHDADNRDNQYFYLIYQRDGSARVQQRHSQAAMRRGDLVLLDSNQPFSIEYPDHGYQYCFHIPREMALRNWRHTRILTAEKVSAETDLASLVTPLLQKTAVVGHTSPSGNTEDCLLNAVLSLVQPLFTQTRDRAKEYHSIYLQKAMTFIERNLRNEAITTKTVADHLGISPRHLQRIFKTLGTSFNKLIREHRLCACASDLTDPRLAHVDVTSVAFYWGFKDCAHFSRVFKDYYGVPPSQYRTQHLTGH</sequence>
<dbReference type="SMART" id="SM00342">
    <property type="entry name" value="HTH_ARAC"/>
    <property type="match status" value="1"/>
</dbReference>
<dbReference type="PRINTS" id="PR00032">
    <property type="entry name" value="HTHARAC"/>
</dbReference>
<organism evidence="5 6">
    <name type="scientific">Marinobacter zhejiangensis</name>
    <dbReference type="NCBI Taxonomy" id="488535"/>
    <lineage>
        <taxon>Bacteria</taxon>
        <taxon>Pseudomonadati</taxon>
        <taxon>Pseudomonadota</taxon>
        <taxon>Gammaproteobacteria</taxon>
        <taxon>Pseudomonadales</taxon>
        <taxon>Marinobacteraceae</taxon>
        <taxon>Marinobacter</taxon>
    </lineage>
</organism>
<dbReference type="OrthoDB" id="5818519at2"/>
<dbReference type="InterPro" id="IPR020449">
    <property type="entry name" value="Tscrpt_reg_AraC-type_HTH"/>
</dbReference>
<dbReference type="Gene3D" id="1.10.10.60">
    <property type="entry name" value="Homeodomain-like"/>
    <property type="match status" value="1"/>
</dbReference>
<dbReference type="Proteomes" id="UP000198519">
    <property type="component" value="Unassembled WGS sequence"/>
</dbReference>
<reference evidence="6" key="1">
    <citation type="submission" date="2016-10" db="EMBL/GenBank/DDBJ databases">
        <authorList>
            <person name="Varghese N."/>
            <person name="Submissions S."/>
        </authorList>
    </citation>
    <scope>NUCLEOTIDE SEQUENCE [LARGE SCALE GENOMIC DNA]</scope>
    <source>
        <strain evidence="6">CGMCC 1.7061</strain>
    </source>
</reference>
<dbReference type="NCBIfam" id="NF007243">
    <property type="entry name" value="PRK09685.1"/>
    <property type="match status" value="1"/>
</dbReference>
<evidence type="ECO:0000259" key="4">
    <source>
        <dbReference type="PROSITE" id="PS01124"/>
    </source>
</evidence>
<dbReference type="GO" id="GO:0003700">
    <property type="term" value="F:DNA-binding transcription factor activity"/>
    <property type="evidence" value="ECO:0007669"/>
    <property type="project" value="InterPro"/>
</dbReference>
<evidence type="ECO:0000256" key="3">
    <source>
        <dbReference type="ARBA" id="ARBA00023163"/>
    </source>
</evidence>
<evidence type="ECO:0000256" key="1">
    <source>
        <dbReference type="ARBA" id="ARBA00023015"/>
    </source>
</evidence>
<dbReference type="PANTHER" id="PTHR43280">
    <property type="entry name" value="ARAC-FAMILY TRANSCRIPTIONAL REGULATOR"/>
    <property type="match status" value="1"/>
</dbReference>
<protein>
    <submittedName>
        <fullName evidence="5">AraC-type DNA-binding protein</fullName>
    </submittedName>
</protein>